<dbReference type="OrthoDB" id="9785698at2"/>
<dbReference type="Pfam" id="PF00903">
    <property type="entry name" value="Glyoxalase"/>
    <property type="match status" value="1"/>
</dbReference>
<dbReference type="STRING" id="218495.SUB1749"/>
<dbReference type="InterPro" id="IPR004360">
    <property type="entry name" value="Glyas_Fos-R_dOase_dom"/>
</dbReference>
<evidence type="ECO:0000313" key="3">
    <source>
        <dbReference type="Proteomes" id="UP000000449"/>
    </source>
</evidence>
<dbReference type="EMBL" id="AM946015">
    <property type="protein sequence ID" value="CAR43713.1"/>
    <property type="molecule type" value="Genomic_DNA"/>
</dbReference>
<accession>B9DW36</accession>
<organism evidence="2 3">
    <name type="scientific">Streptococcus uberis (strain ATCC BAA-854 / 0140J)</name>
    <dbReference type="NCBI Taxonomy" id="218495"/>
    <lineage>
        <taxon>Bacteria</taxon>
        <taxon>Bacillati</taxon>
        <taxon>Bacillota</taxon>
        <taxon>Bacilli</taxon>
        <taxon>Lactobacillales</taxon>
        <taxon>Streptococcaceae</taxon>
        <taxon>Streptococcus</taxon>
    </lineage>
</organism>
<dbReference type="PROSITE" id="PS51819">
    <property type="entry name" value="VOC"/>
    <property type="match status" value="2"/>
</dbReference>
<name>B9DW36_STRU0</name>
<dbReference type="PANTHER" id="PTHR36110:SF2">
    <property type="entry name" value="RING-CLEAVING DIOXYGENASE MHQE-RELATED"/>
    <property type="match status" value="1"/>
</dbReference>
<dbReference type="eggNOG" id="COG0346">
    <property type="taxonomic scope" value="Bacteria"/>
</dbReference>
<protein>
    <submittedName>
        <fullName evidence="2">Dioxygenase</fullName>
    </submittedName>
</protein>
<dbReference type="RefSeq" id="WP_015912040.1">
    <property type="nucleotide sequence ID" value="NC_012004.1"/>
</dbReference>
<dbReference type="AlphaFoldDB" id="B9DW36"/>
<dbReference type="SUPFAM" id="SSF54593">
    <property type="entry name" value="Glyoxalase/Bleomycin resistance protein/Dihydroxybiphenyl dioxygenase"/>
    <property type="match status" value="1"/>
</dbReference>
<keyword evidence="2" id="KW-0223">Dioxygenase</keyword>
<dbReference type="KEGG" id="sub:SUB1749"/>
<proteinExistence type="predicted"/>
<dbReference type="PANTHER" id="PTHR36110">
    <property type="entry name" value="RING-CLEAVING DIOXYGENASE MHQE-RELATED"/>
    <property type="match status" value="1"/>
</dbReference>
<feature type="domain" description="VOC" evidence="1">
    <location>
        <begin position="141"/>
        <end position="258"/>
    </location>
</feature>
<sequence length="306" mass="35144">MEQISEIHHISAIVGNIEENYSFYHEILKLKLVKQTVNYDDPSQYHLYFANQMVEKGTSITFFPLENSKAGKKGSGQVGRIVFRIPSGSLNYWQERLLSFHIPLSKEILLDRPALFFQDYHALELALVEVKQTSETDDILGFDGAYLLSHDFEGSKLFLTEMMGLLLLENQEKLYILETNGTQKQKIYLPKTNFSRGNMGPGTVHHIAWQVSDLESLKHVKTILEKAKLNVTNIRDRTYFQSIYFRETGKVIFELATEGPGFIVDESWDHLGKQLQLPKQLEKKRQEIMSRLAPFKLGKGESNAIT</sequence>
<dbReference type="GO" id="GO:0051213">
    <property type="term" value="F:dioxygenase activity"/>
    <property type="evidence" value="ECO:0007669"/>
    <property type="project" value="UniProtKB-KW"/>
</dbReference>
<evidence type="ECO:0000259" key="1">
    <source>
        <dbReference type="PROSITE" id="PS51819"/>
    </source>
</evidence>
<feature type="domain" description="VOC" evidence="1">
    <location>
        <begin position="6"/>
        <end position="130"/>
    </location>
</feature>
<keyword evidence="2" id="KW-0560">Oxidoreductase</keyword>
<dbReference type="Proteomes" id="UP000000449">
    <property type="component" value="Chromosome"/>
</dbReference>
<dbReference type="Gene3D" id="3.10.180.10">
    <property type="entry name" value="2,3-Dihydroxybiphenyl 1,2-Dioxygenase, domain 1"/>
    <property type="match status" value="2"/>
</dbReference>
<dbReference type="HOGENOM" id="CLU_057821_0_0_9"/>
<keyword evidence="3" id="KW-1185">Reference proteome</keyword>
<dbReference type="InterPro" id="IPR029068">
    <property type="entry name" value="Glyas_Bleomycin-R_OHBP_Dase"/>
</dbReference>
<dbReference type="InterPro" id="IPR037523">
    <property type="entry name" value="VOC_core"/>
</dbReference>
<dbReference type="InterPro" id="IPR052537">
    <property type="entry name" value="Extradiol_RC_dioxygenase"/>
</dbReference>
<gene>
    <name evidence="2" type="ordered locus">SUB1749</name>
</gene>
<reference evidence="3" key="1">
    <citation type="journal article" date="2009" name="BMC Genomics">
        <title>Evidence for niche adaptation in the genome of the bovine pathogen Streptococcus uberis.</title>
        <authorList>
            <person name="Ward P.N."/>
            <person name="Holden M.T.G."/>
            <person name="Leigh J.A."/>
            <person name="Lennard N."/>
            <person name="Bignell A."/>
            <person name="Barron A."/>
            <person name="Clark L."/>
            <person name="Quail M.A."/>
            <person name="Woodward J."/>
            <person name="Barrell B.G."/>
            <person name="Egan S.A."/>
            <person name="Field T.R."/>
            <person name="Maskell D."/>
            <person name="Kehoe M."/>
            <person name="Dowson C.G."/>
            <person name="Chanter N."/>
            <person name="Whatmore A.M."/>
            <person name="Bentley S.D."/>
            <person name="Parkhill J."/>
        </authorList>
    </citation>
    <scope>NUCLEOTIDE SEQUENCE [LARGE SCALE GENOMIC DNA]</scope>
    <source>
        <strain evidence="3">ATCC BAA-854 / 0140J</strain>
    </source>
</reference>
<evidence type="ECO:0000313" key="2">
    <source>
        <dbReference type="EMBL" id="CAR43713.1"/>
    </source>
</evidence>